<dbReference type="PIRSF" id="PIRSF018297">
    <property type="entry name" value="Doc"/>
    <property type="match status" value="1"/>
</dbReference>
<comment type="caution">
    <text evidence="2">The sequence shown here is derived from an EMBL/GenBank/DDBJ whole genome shotgun (WGS) entry which is preliminary data.</text>
</comment>
<dbReference type="InterPro" id="IPR053737">
    <property type="entry name" value="Type_II_TA_Toxin"/>
</dbReference>
<dbReference type="SUPFAM" id="SSF140931">
    <property type="entry name" value="Fic-like"/>
    <property type="match status" value="1"/>
</dbReference>
<dbReference type="Pfam" id="PF02661">
    <property type="entry name" value="Fic"/>
    <property type="match status" value="1"/>
</dbReference>
<evidence type="ECO:0000313" key="3">
    <source>
        <dbReference type="Proteomes" id="UP000033684"/>
    </source>
</evidence>
<dbReference type="InterPro" id="IPR036597">
    <property type="entry name" value="Fido-like_dom_sf"/>
</dbReference>
<dbReference type="NCBIfam" id="TIGR01550">
    <property type="entry name" value="DOC_P1"/>
    <property type="match status" value="1"/>
</dbReference>
<dbReference type="PATRIC" id="fig|1632867.3.peg.1225"/>
<dbReference type="RefSeq" id="WP_045779732.1">
    <property type="nucleotide sequence ID" value="NZ_LAJX01000144.1"/>
</dbReference>
<proteinExistence type="predicted"/>
<evidence type="ECO:0000313" key="2">
    <source>
        <dbReference type="EMBL" id="KJV06002.1"/>
    </source>
</evidence>
<dbReference type="GO" id="GO:0016301">
    <property type="term" value="F:kinase activity"/>
    <property type="evidence" value="ECO:0007669"/>
    <property type="project" value="InterPro"/>
</dbReference>
<protein>
    <recommendedName>
        <fullName evidence="1">Fido domain-containing protein</fullName>
    </recommendedName>
</protein>
<sequence>MFFISKSLALTIHQQQIERFGGSCLLRDEALLELALGAAQQTWYYTQDIYQVAAQYCYSLARNHPFVDGNKRVAAACMLVFLLANQKQPLMSNTELYDWVIQIATGQLSREELAAWLMKQCQSITS</sequence>
<dbReference type="AlphaFoldDB" id="A0A0F3IH17"/>
<dbReference type="InterPro" id="IPR006440">
    <property type="entry name" value="Doc"/>
</dbReference>
<dbReference type="PROSITE" id="PS51459">
    <property type="entry name" value="FIDO"/>
    <property type="match status" value="1"/>
</dbReference>
<evidence type="ECO:0000259" key="1">
    <source>
        <dbReference type="PROSITE" id="PS51459"/>
    </source>
</evidence>
<dbReference type="Gene3D" id="1.20.120.1870">
    <property type="entry name" value="Fic/DOC protein, Fido domain"/>
    <property type="match status" value="1"/>
</dbReference>
<feature type="domain" description="Fido" evidence="1">
    <location>
        <begin position="4"/>
        <end position="119"/>
    </location>
</feature>
<organism evidence="2 3">
    <name type="scientific">Methylocucumis oryzae</name>
    <dbReference type="NCBI Taxonomy" id="1632867"/>
    <lineage>
        <taxon>Bacteria</taxon>
        <taxon>Pseudomonadati</taxon>
        <taxon>Pseudomonadota</taxon>
        <taxon>Gammaproteobacteria</taxon>
        <taxon>Methylococcales</taxon>
        <taxon>Methylococcaceae</taxon>
        <taxon>Methylocucumis</taxon>
    </lineage>
</organism>
<dbReference type="OrthoDB" id="9802752at2"/>
<dbReference type="InterPro" id="IPR003812">
    <property type="entry name" value="Fido"/>
</dbReference>
<dbReference type="PANTHER" id="PTHR39426:SF1">
    <property type="entry name" value="HOMOLOGY TO DEATH-ON-CURING PROTEIN OF PHAGE P1"/>
    <property type="match status" value="1"/>
</dbReference>
<dbReference type="Proteomes" id="UP000033684">
    <property type="component" value="Unassembled WGS sequence"/>
</dbReference>
<accession>A0A0F3IH17</accession>
<keyword evidence="3" id="KW-1185">Reference proteome</keyword>
<reference evidence="2 3" key="2">
    <citation type="journal article" date="2016" name="Microb. Ecol.">
        <title>Genome Characteristics of a Novel Type I Methanotroph (Sn10-6) Isolated from a Flooded Indian Rice Field.</title>
        <authorList>
            <person name="Rahalkar M.C."/>
            <person name="Pandit P.S."/>
            <person name="Dhakephalkar P.K."/>
            <person name="Pore S."/>
            <person name="Arora P."/>
            <person name="Kapse N."/>
        </authorList>
    </citation>
    <scope>NUCLEOTIDE SEQUENCE [LARGE SCALE GENOMIC DNA]</scope>
    <source>
        <strain evidence="2 3">Sn10-6</strain>
    </source>
</reference>
<reference evidence="3" key="1">
    <citation type="submission" date="2015-03" db="EMBL/GenBank/DDBJ databases">
        <title>Draft genome sequence of a novel methanotroph (Sn10-6) isolated from flooded ricefield rhizosphere in India.</title>
        <authorList>
            <person name="Pandit P.S."/>
            <person name="Pore S.D."/>
            <person name="Arora P."/>
            <person name="Kapse N.G."/>
            <person name="Dhakephalkar P.K."/>
            <person name="Rahalkar M.C."/>
        </authorList>
    </citation>
    <scope>NUCLEOTIDE SEQUENCE [LARGE SCALE GENOMIC DNA]</scope>
    <source>
        <strain evidence="3">Sn10-6</strain>
    </source>
</reference>
<gene>
    <name evidence="2" type="ORF">VZ94_14195</name>
</gene>
<dbReference type="EMBL" id="LAJX01000144">
    <property type="protein sequence ID" value="KJV06002.1"/>
    <property type="molecule type" value="Genomic_DNA"/>
</dbReference>
<name>A0A0F3IH17_9GAMM</name>
<dbReference type="PANTHER" id="PTHR39426">
    <property type="entry name" value="HOMOLOGY TO DEATH-ON-CURING PROTEIN OF PHAGE P1"/>
    <property type="match status" value="1"/>
</dbReference>